<keyword evidence="3" id="KW-1185">Reference proteome</keyword>
<dbReference type="EMBL" id="KV429075">
    <property type="protein sequence ID" value="KZT67526.1"/>
    <property type="molecule type" value="Genomic_DNA"/>
</dbReference>
<evidence type="ECO:0000313" key="3">
    <source>
        <dbReference type="Proteomes" id="UP000076727"/>
    </source>
</evidence>
<evidence type="ECO:0000256" key="1">
    <source>
        <dbReference type="SAM" id="MobiDB-lite"/>
    </source>
</evidence>
<dbReference type="Proteomes" id="UP000076727">
    <property type="component" value="Unassembled WGS sequence"/>
</dbReference>
<name>A0A165NYC9_9APHY</name>
<dbReference type="OrthoDB" id="3258969at2759"/>
<feature type="region of interest" description="Disordered" evidence="1">
    <location>
        <begin position="376"/>
        <end position="435"/>
    </location>
</feature>
<reference evidence="2 3" key="1">
    <citation type="journal article" date="2016" name="Mol. Biol. Evol.">
        <title>Comparative Genomics of Early-Diverging Mushroom-Forming Fungi Provides Insights into the Origins of Lignocellulose Decay Capabilities.</title>
        <authorList>
            <person name="Nagy L.G."/>
            <person name="Riley R."/>
            <person name="Tritt A."/>
            <person name="Adam C."/>
            <person name="Daum C."/>
            <person name="Floudas D."/>
            <person name="Sun H."/>
            <person name="Yadav J.S."/>
            <person name="Pangilinan J."/>
            <person name="Larsson K.H."/>
            <person name="Matsuura K."/>
            <person name="Barry K."/>
            <person name="Labutti K."/>
            <person name="Kuo R."/>
            <person name="Ohm R.A."/>
            <person name="Bhattacharya S.S."/>
            <person name="Shirouzu T."/>
            <person name="Yoshinaga Y."/>
            <person name="Martin F.M."/>
            <person name="Grigoriev I.V."/>
            <person name="Hibbett D.S."/>
        </authorList>
    </citation>
    <scope>NUCLEOTIDE SEQUENCE [LARGE SCALE GENOMIC DNA]</scope>
    <source>
        <strain evidence="2 3">L-15889</strain>
    </source>
</reference>
<feature type="region of interest" description="Disordered" evidence="1">
    <location>
        <begin position="616"/>
        <end position="643"/>
    </location>
</feature>
<accession>A0A165NYC9</accession>
<feature type="compositionally biased region" description="Polar residues" evidence="1">
    <location>
        <begin position="465"/>
        <end position="498"/>
    </location>
</feature>
<gene>
    <name evidence="2" type="ORF">DAEQUDRAFT_728962</name>
</gene>
<organism evidence="2 3">
    <name type="scientific">Daedalea quercina L-15889</name>
    <dbReference type="NCBI Taxonomy" id="1314783"/>
    <lineage>
        <taxon>Eukaryota</taxon>
        <taxon>Fungi</taxon>
        <taxon>Dikarya</taxon>
        <taxon>Basidiomycota</taxon>
        <taxon>Agaricomycotina</taxon>
        <taxon>Agaricomycetes</taxon>
        <taxon>Polyporales</taxon>
        <taxon>Fomitopsis</taxon>
    </lineage>
</organism>
<evidence type="ECO:0000313" key="2">
    <source>
        <dbReference type="EMBL" id="KZT67526.1"/>
    </source>
</evidence>
<feature type="region of interest" description="Disordered" evidence="1">
    <location>
        <begin position="463"/>
        <end position="514"/>
    </location>
</feature>
<protein>
    <submittedName>
        <fullName evidence="2">Uncharacterized protein</fullName>
    </submittedName>
</protein>
<sequence>MIPRSKLARRVATNARRSALASGRHYTTAVGEDDPTATTADAETEQPHYIRESAALETVKIIQRRIRKAERDERMDITTALTEVKTYMGGFTVPGQIRTANWWPGGPYQLKKKHSEPPVSVAYTPHTVFVAESRYPIRHDVGRPETVEQIVGVCREEDFPAVMERLNSERAPGGLTDMMDNARWPWMGEKKVKRTRWMDRDESLEEIMQKIDAADHLAALAAVADEQLATASVPTRSVESKMNASSGQLRATELLMPQGLGGNAQQRRVFHFSLHPRAQNGHPSKAPGSYEARKQIPASSWARPHKPSQDADDNVVPSYYVERKRQRSEIAERKEEEGGLMAELNAGILSDGLAAQTRVRDEKIPVEVRDLRKGTVVHPSGFEPPTPETEFHPAAAKAPTEDHPLIETLKQRWDERPASDDSVPSRPDYDSSVERELARRKYLSDQAAMDAAEVLVNPDLVTHPKGTSTEPAGTVSQLGDRTTSAQRAQMPTSSWDTPTRQQLLTRRQREENTREDVVPPYYIERKRQRASIAERKEEEGSLMAELNAGILSEGLAAEVRVREEKIPVEVRDPHKGTVTHPSGFEPPTPETEFHPTAAKVATEDDPIIATKKVPWHDSETIVSPNGNGKSNGNGKNGTSASSSARSLHTSAILRALAVSDSAFGLMSTQLMQSPEPVPVVAPLQKSDQQAVHYQQQQQQDLFELDEEADVNAMSDPEQADAAVRELREKYLPTLKAKPFWRPLVTVTTQTRPLALSIARLAHGLRRGLAFYAAVDPHDRKYGPSMGTRVRNMRMNRMHELTVDLARLLNGERGGIFGIRWNAEQNGRGIGGEGYAERTPVDKRMIKVGLGEWYKHAKEWKAIYAEAAREADVDDAFEVFGVDQGGKRTDGKEWSKQPEMKSEVPATLEEHIALRHPDVDLSAMTRRELMAFRTKHILEYSRELAVAKEMKYDYSVLAP</sequence>
<feature type="region of interest" description="Disordered" evidence="1">
    <location>
        <begin position="14"/>
        <end position="44"/>
    </location>
</feature>
<dbReference type="AlphaFoldDB" id="A0A165NYC9"/>
<proteinExistence type="predicted"/>
<feature type="compositionally biased region" description="Basic and acidic residues" evidence="1">
    <location>
        <begin position="399"/>
        <end position="419"/>
    </location>
</feature>
<feature type="region of interest" description="Disordered" evidence="1">
    <location>
        <begin position="276"/>
        <end position="320"/>
    </location>
</feature>